<gene>
    <name evidence="1" type="ORF">EV702DRAFT_1043718</name>
</gene>
<evidence type="ECO:0000313" key="2">
    <source>
        <dbReference type="Proteomes" id="UP000714275"/>
    </source>
</evidence>
<organism evidence="1 2">
    <name type="scientific">Suillus placidus</name>
    <dbReference type="NCBI Taxonomy" id="48579"/>
    <lineage>
        <taxon>Eukaryota</taxon>
        <taxon>Fungi</taxon>
        <taxon>Dikarya</taxon>
        <taxon>Basidiomycota</taxon>
        <taxon>Agaricomycotina</taxon>
        <taxon>Agaricomycetes</taxon>
        <taxon>Agaricomycetidae</taxon>
        <taxon>Boletales</taxon>
        <taxon>Suillineae</taxon>
        <taxon>Suillaceae</taxon>
        <taxon>Suillus</taxon>
    </lineage>
</organism>
<evidence type="ECO:0000313" key="1">
    <source>
        <dbReference type="EMBL" id="KAG1779844.1"/>
    </source>
</evidence>
<dbReference type="OrthoDB" id="3224221at2759"/>
<proteinExistence type="predicted"/>
<comment type="caution">
    <text evidence="1">The sequence shown here is derived from an EMBL/GenBank/DDBJ whole genome shotgun (WGS) entry which is preliminary data.</text>
</comment>
<accession>A0A9P6ZZT3</accession>
<keyword evidence="2" id="KW-1185">Reference proteome</keyword>
<sequence>MSRLTSYFFSDGADDDPITPVVESYPLNELRPAAAMHTSSYISNTIIARTSLGDEFGMDLFDNPGELLVGRGMTMTSGRVLSPMMLSIYPDFVRQNRMVLGIREAEQEARTEQDILLAYKDAFFRYEDSAPEAARSRLKTHETPIENFTVLSAEIIRPMFGNYFTRHSISRKMTSICFMSLRRAKPYRALRKGLGMGPDPLELHWDMTDTHNSKWNQDILARLRRTDWPQDLLIPGEKPSLVCSAMALVRTMKEVGDRLMDQTNERLRVTRVLTRRATKFETRKKVTSALLSDRIATGKDDQAVWAYLQSLVETLGKDGMSSDESEHEDGEVQVFHLKKMPWRADVDHEMHIIDQQRLAGAANFTPRGSKPAKRFRNAIQESSRPAIEGLPRALYNSSWLNAQSPSFTVSDKKLQRMEIILSR</sequence>
<protein>
    <submittedName>
        <fullName evidence="1">Uncharacterized protein</fullName>
    </submittedName>
</protein>
<reference evidence="1" key="1">
    <citation type="journal article" date="2020" name="New Phytol.">
        <title>Comparative genomics reveals dynamic genome evolution in host specialist ectomycorrhizal fungi.</title>
        <authorList>
            <person name="Lofgren L.A."/>
            <person name="Nguyen N.H."/>
            <person name="Vilgalys R."/>
            <person name="Ruytinx J."/>
            <person name="Liao H.L."/>
            <person name="Branco S."/>
            <person name="Kuo A."/>
            <person name="LaButti K."/>
            <person name="Lipzen A."/>
            <person name="Andreopoulos W."/>
            <person name="Pangilinan J."/>
            <person name="Riley R."/>
            <person name="Hundley H."/>
            <person name="Na H."/>
            <person name="Barry K."/>
            <person name="Grigoriev I.V."/>
            <person name="Stajich J.E."/>
            <person name="Kennedy P.G."/>
        </authorList>
    </citation>
    <scope>NUCLEOTIDE SEQUENCE</scope>
    <source>
        <strain evidence="1">DOB743</strain>
    </source>
</reference>
<dbReference type="AlphaFoldDB" id="A0A9P6ZZT3"/>
<dbReference type="Proteomes" id="UP000714275">
    <property type="component" value="Unassembled WGS sequence"/>
</dbReference>
<name>A0A9P6ZZT3_9AGAM</name>
<dbReference type="EMBL" id="JABBWD010000011">
    <property type="protein sequence ID" value="KAG1779844.1"/>
    <property type="molecule type" value="Genomic_DNA"/>
</dbReference>